<keyword evidence="8" id="KW-0965">Cell junction</keyword>
<dbReference type="PANTHER" id="PTHR10654">
    <property type="entry name" value="CAS SCAFFOLDING PROTEIN"/>
    <property type="match status" value="1"/>
</dbReference>
<dbReference type="SMART" id="SM00326">
    <property type="entry name" value="SH3"/>
    <property type="match status" value="1"/>
</dbReference>
<evidence type="ECO:0000259" key="11">
    <source>
        <dbReference type="PROSITE" id="PS50002"/>
    </source>
</evidence>
<dbReference type="InterPro" id="IPR001452">
    <property type="entry name" value="SH3_domain"/>
</dbReference>
<name>A0A9Q0E8N0_9TELE</name>
<dbReference type="Pfam" id="PF14604">
    <property type="entry name" value="SH3_9"/>
    <property type="match status" value="1"/>
</dbReference>
<keyword evidence="4 9" id="KW-0728">SH3 domain</keyword>
<dbReference type="InterPro" id="IPR036028">
    <property type="entry name" value="SH3-like_dom_sf"/>
</dbReference>
<dbReference type="Pfam" id="PF12026">
    <property type="entry name" value="CAS_C"/>
    <property type="match status" value="1"/>
</dbReference>
<dbReference type="GO" id="GO:0007169">
    <property type="term" value="P:cell surface receptor protein tyrosine kinase signaling pathway"/>
    <property type="evidence" value="ECO:0007669"/>
    <property type="project" value="TreeGrafter"/>
</dbReference>
<reference evidence="12" key="1">
    <citation type="submission" date="2022-07" db="EMBL/GenBank/DDBJ databases">
        <title>Chromosome-level genome of Muraenolepis orangiensis.</title>
        <authorList>
            <person name="Kim J."/>
        </authorList>
    </citation>
    <scope>NUCLEOTIDE SEQUENCE</scope>
    <source>
        <strain evidence="12">KU_S4_2022</strain>
        <tissue evidence="12">Muscle</tissue>
    </source>
</reference>
<dbReference type="InterPro" id="IPR038319">
    <property type="entry name" value="Serine_rich_sf"/>
</dbReference>
<dbReference type="PRINTS" id="PR00452">
    <property type="entry name" value="SH3DOMAIN"/>
</dbReference>
<evidence type="ECO:0000256" key="8">
    <source>
        <dbReference type="ARBA" id="ARBA00022949"/>
    </source>
</evidence>
<feature type="compositionally biased region" description="Basic and acidic residues" evidence="10">
    <location>
        <begin position="668"/>
        <end position="677"/>
    </location>
</feature>
<feature type="domain" description="SH3" evidence="11">
    <location>
        <begin position="10"/>
        <end position="72"/>
    </location>
</feature>
<dbReference type="Gene3D" id="1.20.120.230">
    <property type="entry name" value="Alpha-catenin/vinculin-like"/>
    <property type="match status" value="1"/>
</dbReference>
<dbReference type="PROSITE" id="PS50002">
    <property type="entry name" value="SH3"/>
    <property type="match status" value="1"/>
</dbReference>
<evidence type="ECO:0000256" key="6">
    <source>
        <dbReference type="ARBA" id="ARBA00022553"/>
    </source>
</evidence>
<evidence type="ECO:0000256" key="9">
    <source>
        <dbReference type="PROSITE-ProRule" id="PRU00192"/>
    </source>
</evidence>
<dbReference type="FunFam" id="1.20.120.830:FF:000001">
    <property type="entry name" value="BCAR1 scaffold protein, Cas family member"/>
    <property type="match status" value="1"/>
</dbReference>
<dbReference type="Proteomes" id="UP001148018">
    <property type="component" value="Unassembled WGS sequence"/>
</dbReference>
<dbReference type="Gene3D" id="2.30.30.40">
    <property type="entry name" value="SH3 Domains"/>
    <property type="match status" value="1"/>
</dbReference>
<dbReference type="CDD" id="cd11844">
    <property type="entry name" value="SH3_CAS"/>
    <property type="match status" value="1"/>
</dbReference>
<feature type="compositionally biased region" description="Basic and acidic residues" evidence="10">
    <location>
        <begin position="621"/>
        <end position="637"/>
    </location>
</feature>
<evidence type="ECO:0000256" key="7">
    <source>
        <dbReference type="ARBA" id="ARBA00022889"/>
    </source>
</evidence>
<dbReference type="GO" id="GO:0005925">
    <property type="term" value="C:focal adhesion"/>
    <property type="evidence" value="ECO:0007669"/>
    <property type="project" value="UniProtKB-SubCell"/>
</dbReference>
<dbReference type="GO" id="GO:0005886">
    <property type="term" value="C:plasma membrane"/>
    <property type="evidence" value="ECO:0007669"/>
    <property type="project" value="TreeGrafter"/>
</dbReference>
<dbReference type="OrthoDB" id="5983572at2759"/>
<dbReference type="AlphaFoldDB" id="A0A9Q0E8N0"/>
<comment type="caution">
    <text evidence="12">The sequence shown here is derived from an EMBL/GenBank/DDBJ whole genome shotgun (WGS) entry which is preliminary data.</text>
</comment>
<sequence length="792" mass="88352">MKRSVFRCRMENKLAKALYDNTAECSDELAFRKGDVLAVMERNVADTSGWWLCSLHGRQGLAPANRLQLLPGSTGHATDRQQPVDCQDDDDSPQNIYQIPSVPRPSSSPLYECMDKIYKVPSTPLSALKIPSSSAPKHSTESTETNQLLAFGLFSCPNGEVYDVPNHIRPTSVSTTSTTQRKIVRKASLIPTLELERRVQAQESQRCSSPNDSYVYAVPPTKCQEPSYDIPVPSANDAQQRRLGGYSTLPNPRKGDWIYNVPMSSEKPGLTPGPYGTIPSKAPCRQLFPAPQAQQCGQRTSLYDIPNAGSTSQQSLNCGDPLKVQPSEPVYDQLPTQRCVEDRVYHMQPQEHGDHIPLECRRDPSNPYQHTRARLQRMRKVLGPASLRDRPSSDQSLLREDDEGCVASHRSATDSQRISTVLGQEEASARLLELQEAVGRAVPQLMEFVSSSWRSRGHLEKHLQEIRKAAEGIAQALTGFLDFALDIKGNARRLTDPNLQTRLLKQLSIVEDSGMILQQTVSSLSVAGWPLDTLSQDPAKVHTPDQLERFVMVARTIPEDVKRLVSILNANGKLLFRPCQKEAPQPAGSKDLLDEKKAAIRCEQRGDAVDEDNDYVQLQTKHDFEKQNKRLNVETKDSTPSPETPHEEKNPGGSLARDAPRDVSYVSEEPRRPPPRTEHCRLYFGALQKAIGGFVSSLRCGQPPEQFISHSKLVIMVGQRLVNTLYKETPDVDARQSLLCKSNHLCALLKQLAMATKKAALHFPDKQALQEVHDFAKELAQRAQHFRISLEL</sequence>
<dbReference type="SUPFAM" id="SSF50044">
    <property type="entry name" value="SH3-domain"/>
    <property type="match status" value="1"/>
</dbReference>
<feature type="region of interest" description="Disordered" evidence="10">
    <location>
        <begin position="621"/>
        <end position="677"/>
    </location>
</feature>
<dbReference type="InterPro" id="IPR037362">
    <property type="entry name" value="CAS_fam"/>
</dbReference>
<accession>A0A9Q0E8N0</accession>
<feature type="region of interest" description="Disordered" evidence="10">
    <location>
        <begin position="304"/>
        <end position="328"/>
    </location>
</feature>
<comment type="subcellular location">
    <subcellularLocation>
        <location evidence="1">Cell junction</location>
        <location evidence="1">Focal adhesion</location>
    </subcellularLocation>
    <subcellularLocation>
        <location evidence="2">Cytoplasm</location>
    </subcellularLocation>
</comment>
<evidence type="ECO:0000256" key="2">
    <source>
        <dbReference type="ARBA" id="ARBA00004496"/>
    </source>
</evidence>
<dbReference type="Gene3D" id="1.20.120.830">
    <property type="entry name" value="Serine-rich domain"/>
    <property type="match status" value="1"/>
</dbReference>
<organism evidence="12 13">
    <name type="scientific">Muraenolepis orangiensis</name>
    <name type="common">Patagonian moray cod</name>
    <dbReference type="NCBI Taxonomy" id="630683"/>
    <lineage>
        <taxon>Eukaryota</taxon>
        <taxon>Metazoa</taxon>
        <taxon>Chordata</taxon>
        <taxon>Craniata</taxon>
        <taxon>Vertebrata</taxon>
        <taxon>Euteleostomi</taxon>
        <taxon>Actinopterygii</taxon>
        <taxon>Neopterygii</taxon>
        <taxon>Teleostei</taxon>
        <taxon>Neoteleostei</taxon>
        <taxon>Acanthomorphata</taxon>
        <taxon>Zeiogadaria</taxon>
        <taxon>Gadariae</taxon>
        <taxon>Gadiformes</taxon>
        <taxon>Muraenolepidoidei</taxon>
        <taxon>Muraenolepididae</taxon>
        <taxon>Muraenolepis</taxon>
    </lineage>
</organism>
<dbReference type="InterPro" id="IPR021901">
    <property type="entry name" value="CAS_C"/>
</dbReference>
<evidence type="ECO:0000313" key="13">
    <source>
        <dbReference type="Proteomes" id="UP001148018"/>
    </source>
</evidence>
<evidence type="ECO:0000256" key="4">
    <source>
        <dbReference type="ARBA" id="ARBA00022443"/>
    </source>
</evidence>
<feature type="region of interest" description="Disordered" evidence="10">
    <location>
        <begin position="382"/>
        <end position="417"/>
    </location>
</feature>
<dbReference type="EMBL" id="JANIIK010000046">
    <property type="protein sequence ID" value="KAJ3602685.1"/>
    <property type="molecule type" value="Genomic_DNA"/>
</dbReference>
<keyword evidence="7" id="KW-0130">Cell adhesion</keyword>
<evidence type="ECO:0000256" key="3">
    <source>
        <dbReference type="ARBA" id="ARBA00007848"/>
    </source>
</evidence>
<keyword evidence="13" id="KW-1185">Reference proteome</keyword>
<feature type="compositionally biased region" description="Polar residues" evidence="10">
    <location>
        <begin position="308"/>
        <end position="317"/>
    </location>
</feature>
<evidence type="ECO:0000256" key="10">
    <source>
        <dbReference type="SAM" id="MobiDB-lite"/>
    </source>
</evidence>
<keyword evidence="5" id="KW-0963">Cytoplasm</keyword>
<dbReference type="PANTHER" id="PTHR10654:SF19">
    <property type="entry name" value="CAS SCAFFOLDING PROTEIN FAMILY MEMBER 4"/>
    <property type="match status" value="1"/>
</dbReference>
<dbReference type="FunFam" id="2.30.30.40:FF:000009">
    <property type="entry name" value="Breast cancer anti-estrogen resistance 1"/>
    <property type="match status" value="1"/>
</dbReference>
<evidence type="ECO:0000256" key="1">
    <source>
        <dbReference type="ARBA" id="ARBA00004246"/>
    </source>
</evidence>
<dbReference type="Pfam" id="PF08824">
    <property type="entry name" value="Serine_rich"/>
    <property type="match status" value="1"/>
</dbReference>
<dbReference type="InterPro" id="IPR014928">
    <property type="entry name" value="Serine_rich_dom"/>
</dbReference>
<dbReference type="GO" id="GO:0005737">
    <property type="term" value="C:cytoplasm"/>
    <property type="evidence" value="ECO:0007669"/>
    <property type="project" value="UniProtKB-SubCell"/>
</dbReference>
<evidence type="ECO:0000313" key="12">
    <source>
        <dbReference type="EMBL" id="KAJ3602685.1"/>
    </source>
</evidence>
<keyword evidence="6" id="KW-0597">Phosphoprotein</keyword>
<dbReference type="GO" id="GO:0007155">
    <property type="term" value="P:cell adhesion"/>
    <property type="evidence" value="ECO:0007669"/>
    <property type="project" value="UniProtKB-KW"/>
</dbReference>
<feature type="region of interest" description="Disordered" evidence="10">
    <location>
        <begin position="70"/>
        <end position="93"/>
    </location>
</feature>
<proteinExistence type="inferred from homology"/>
<dbReference type="GO" id="GO:0016477">
    <property type="term" value="P:cell migration"/>
    <property type="evidence" value="ECO:0007669"/>
    <property type="project" value="TreeGrafter"/>
</dbReference>
<protein>
    <recommendedName>
        <fullName evidence="11">SH3 domain-containing protein</fullName>
    </recommendedName>
</protein>
<evidence type="ECO:0000256" key="5">
    <source>
        <dbReference type="ARBA" id="ARBA00022490"/>
    </source>
</evidence>
<comment type="similarity">
    <text evidence="3">Belongs to the CAS family.</text>
</comment>
<gene>
    <name evidence="12" type="ORF">NHX12_030434</name>
</gene>